<name>A0A561SNA5_9PSEU</name>
<dbReference type="EMBL" id="VIWU01000001">
    <property type="protein sequence ID" value="TWF76347.1"/>
    <property type="molecule type" value="Genomic_DNA"/>
</dbReference>
<feature type="domain" description="Bacterial bifunctional deaminase-reductase C-terminal" evidence="1">
    <location>
        <begin position="3"/>
        <end position="183"/>
    </location>
</feature>
<dbReference type="Proteomes" id="UP000321261">
    <property type="component" value="Unassembled WGS sequence"/>
</dbReference>
<sequence>MSKVIFDMSMSLDGYVRASGPTPEEPLGKGGERLHEWAMGGDPAGGELVTAAVSRAGAYICGRRTYDDSVAWWKADGPTGQARVPVFVVTHQAPEEVPEGGVYTFVTDGADSAVRQAVQTAAGSDVHVMGGPDVGQQLVRAGLVDHIGVHLVPVLFGAGLRFFDHIGDEHIQLEKVGVVDTPQATHLLYRIQN</sequence>
<protein>
    <submittedName>
        <fullName evidence="2">Dihydrofolate reductase</fullName>
    </submittedName>
</protein>
<dbReference type="OrthoDB" id="2313602at2"/>
<dbReference type="InterPro" id="IPR050765">
    <property type="entry name" value="Riboflavin_Biosynth_HTPR"/>
</dbReference>
<dbReference type="InterPro" id="IPR002734">
    <property type="entry name" value="RibDG_C"/>
</dbReference>
<evidence type="ECO:0000313" key="3">
    <source>
        <dbReference type="Proteomes" id="UP000321261"/>
    </source>
</evidence>
<dbReference type="GO" id="GO:0009231">
    <property type="term" value="P:riboflavin biosynthetic process"/>
    <property type="evidence" value="ECO:0007669"/>
    <property type="project" value="InterPro"/>
</dbReference>
<dbReference type="GO" id="GO:0008703">
    <property type="term" value="F:5-amino-6-(5-phosphoribosylamino)uracil reductase activity"/>
    <property type="evidence" value="ECO:0007669"/>
    <property type="project" value="InterPro"/>
</dbReference>
<reference evidence="2 3" key="1">
    <citation type="submission" date="2019-06" db="EMBL/GenBank/DDBJ databases">
        <title>Sequencing the genomes of 1000 actinobacteria strains.</title>
        <authorList>
            <person name="Klenk H.-P."/>
        </authorList>
    </citation>
    <scope>NUCLEOTIDE SEQUENCE [LARGE SCALE GENOMIC DNA]</scope>
    <source>
        <strain evidence="2 3">DSM 45671</strain>
    </source>
</reference>
<accession>A0A561SNA5</accession>
<dbReference type="SUPFAM" id="SSF53597">
    <property type="entry name" value="Dihydrofolate reductase-like"/>
    <property type="match status" value="1"/>
</dbReference>
<gene>
    <name evidence="2" type="ORF">FHX44_112237</name>
</gene>
<dbReference type="PANTHER" id="PTHR38011">
    <property type="entry name" value="DIHYDROFOLATE REDUCTASE FAMILY PROTEIN (AFU_ORTHOLOGUE AFUA_8G06820)"/>
    <property type="match status" value="1"/>
</dbReference>
<evidence type="ECO:0000259" key="1">
    <source>
        <dbReference type="Pfam" id="PF01872"/>
    </source>
</evidence>
<keyword evidence="3" id="KW-1185">Reference proteome</keyword>
<dbReference type="Gene3D" id="3.40.430.10">
    <property type="entry name" value="Dihydrofolate Reductase, subunit A"/>
    <property type="match status" value="1"/>
</dbReference>
<dbReference type="Pfam" id="PF01872">
    <property type="entry name" value="RibD_C"/>
    <property type="match status" value="1"/>
</dbReference>
<dbReference type="RefSeq" id="WP_147255498.1">
    <property type="nucleotide sequence ID" value="NZ_VIWU01000001.1"/>
</dbReference>
<proteinExistence type="predicted"/>
<dbReference type="InterPro" id="IPR024072">
    <property type="entry name" value="DHFR-like_dom_sf"/>
</dbReference>
<organism evidence="2 3">
    <name type="scientific">Pseudonocardia hierapolitana</name>
    <dbReference type="NCBI Taxonomy" id="1128676"/>
    <lineage>
        <taxon>Bacteria</taxon>
        <taxon>Bacillati</taxon>
        <taxon>Actinomycetota</taxon>
        <taxon>Actinomycetes</taxon>
        <taxon>Pseudonocardiales</taxon>
        <taxon>Pseudonocardiaceae</taxon>
        <taxon>Pseudonocardia</taxon>
    </lineage>
</organism>
<evidence type="ECO:0000313" key="2">
    <source>
        <dbReference type="EMBL" id="TWF76347.1"/>
    </source>
</evidence>
<comment type="caution">
    <text evidence="2">The sequence shown here is derived from an EMBL/GenBank/DDBJ whole genome shotgun (WGS) entry which is preliminary data.</text>
</comment>
<dbReference type="AlphaFoldDB" id="A0A561SNA5"/>
<dbReference type="PANTHER" id="PTHR38011:SF12">
    <property type="entry name" value="BIFUNCTIONAL DEAMINASE-REDUCTASE DOMAIN PROTEIN"/>
    <property type="match status" value="1"/>
</dbReference>